<reference evidence="2 3" key="1">
    <citation type="submission" date="2015-09" db="EMBL/GenBank/DDBJ databases">
        <title>Draft genome of the parasitic nematode Teladorsagia circumcincta isolate WARC Sus (inbred).</title>
        <authorList>
            <person name="Mitreva M."/>
        </authorList>
    </citation>
    <scope>NUCLEOTIDE SEQUENCE [LARGE SCALE GENOMIC DNA]</scope>
    <source>
        <strain evidence="2 3">S</strain>
    </source>
</reference>
<feature type="compositionally biased region" description="Basic and acidic residues" evidence="1">
    <location>
        <begin position="1"/>
        <end position="13"/>
    </location>
</feature>
<dbReference type="Proteomes" id="UP000230423">
    <property type="component" value="Unassembled WGS sequence"/>
</dbReference>
<proteinExistence type="predicted"/>
<gene>
    <name evidence="2" type="ORF">TELCIR_22243</name>
</gene>
<sequence length="74" mass="8227">MAKEKNHDNREISATRMASVPPGDINTQPNSKIVFNAQYDDNTPTTSRSSTPLVDVSDRSEERTNQLVGPKLVR</sequence>
<keyword evidence="3" id="KW-1185">Reference proteome</keyword>
<name>A0A2G9TEQ0_TELCI</name>
<dbReference type="AlphaFoldDB" id="A0A2G9TEQ0"/>
<feature type="region of interest" description="Disordered" evidence="1">
    <location>
        <begin position="1"/>
        <end position="74"/>
    </location>
</feature>
<dbReference type="EMBL" id="KZ377905">
    <property type="protein sequence ID" value="PIO56358.1"/>
    <property type="molecule type" value="Genomic_DNA"/>
</dbReference>
<feature type="compositionally biased region" description="Polar residues" evidence="1">
    <location>
        <begin position="25"/>
        <end position="52"/>
    </location>
</feature>
<evidence type="ECO:0000313" key="2">
    <source>
        <dbReference type="EMBL" id="PIO56358.1"/>
    </source>
</evidence>
<accession>A0A2G9TEQ0</accession>
<organism evidence="2 3">
    <name type="scientific">Teladorsagia circumcincta</name>
    <name type="common">Brown stomach worm</name>
    <name type="synonym">Ostertagia circumcincta</name>
    <dbReference type="NCBI Taxonomy" id="45464"/>
    <lineage>
        <taxon>Eukaryota</taxon>
        <taxon>Metazoa</taxon>
        <taxon>Ecdysozoa</taxon>
        <taxon>Nematoda</taxon>
        <taxon>Chromadorea</taxon>
        <taxon>Rhabditida</taxon>
        <taxon>Rhabditina</taxon>
        <taxon>Rhabditomorpha</taxon>
        <taxon>Strongyloidea</taxon>
        <taxon>Trichostrongylidae</taxon>
        <taxon>Teladorsagia</taxon>
    </lineage>
</organism>
<protein>
    <submittedName>
        <fullName evidence="2">Uncharacterized protein</fullName>
    </submittedName>
</protein>
<evidence type="ECO:0000313" key="3">
    <source>
        <dbReference type="Proteomes" id="UP000230423"/>
    </source>
</evidence>
<evidence type="ECO:0000256" key="1">
    <source>
        <dbReference type="SAM" id="MobiDB-lite"/>
    </source>
</evidence>